<feature type="domain" description="Fibronectin type-III" evidence="3">
    <location>
        <begin position="734"/>
        <end position="823"/>
    </location>
</feature>
<gene>
    <name evidence="4" type="ORF">JJB07_14410</name>
</gene>
<dbReference type="InterPro" id="IPR003961">
    <property type="entry name" value="FN3_dom"/>
</dbReference>
<dbReference type="PANTHER" id="PTHR13817:SF164">
    <property type="entry name" value="ZORMIN, ISOFORM J"/>
    <property type="match status" value="1"/>
</dbReference>
<dbReference type="PROSITE" id="PS50853">
    <property type="entry name" value="FN3"/>
    <property type="match status" value="3"/>
</dbReference>
<dbReference type="RefSeq" id="WP_201636221.1">
    <property type="nucleotide sequence ID" value="NZ_JAEQNB010000004.1"/>
</dbReference>
<proteinExistence type="predicted"/>
<dbReference type="Proteomes" id="UP000602284">
    <property type="component" value="Unassembled WGS sequence"/>
</dbReference>
<dbReference type="Gene3D" id="2.60.40.10">
    <property type="entry name" value="Immunoglobulins"/>
    <property type="match status" value="5"/>
</dbReference>
<dbReference type="PANTHER" id="PTHR13817">
    <property type="entry name" value="TITIN"/>
    <property type="match status" value="1"/>
</dbReference>
<dbReference type="Pfam" id="PF00041">
    <property type="entry name" value="fn3"/>
    <property type="match status" value="1"/>
</dbReference>
<evidence type="ECO:0000256" key="1">
    <source>
        <dbReference type="ARBA" id="ARBA00022737"/>
    </source>
</evidence>
<feature type="domain" description="Fibronectin type-III" evidence="3">
    <location>
        <begin position="648"/>
        <end position="733"/>
    </location>
</feature>
<dbReference type="Gene3D" id="2.60.120.260">
    <property type="entry name" value="Galactose-binding domain-like"/>
    <property type="match status" value="1"/>
</dbReference>
<organism evidence="4 5">
    <name type="scientific">Tumebacillus amylolyticus</name>
    <dbReference type="NCBI Taxonomy" id="2801339"/>
    <lineage>
        <taxon>Bacteria</taxon>
        <taxon>Bacillati</taxon>
        <taxon>Bacillota</taxon>
        <taxon>Bacilli</taxon>
        <taxon>Bacillales</taxon>
        <taxon>Alicyclobacillaceae</taxon>
        <taxon>Tumebacillus</taxon>
    </lineage>
</organism>
<feature type="domain" description="Fibronectin type-III" evidence="3">
    <location>
        <begin position="41"/>
        <end position="127"/>
    </location>
</feature>
<name>A0ABS1JC94_9BACL</name>
<feature type="chain" id="PRO_5045166094" description="Fibronectin type-III domain-containing protein" evidence="2">
    <location>
        <begin position="31"/>
        <end position="1012"/>
    </location>
</feature>
<dbReference type="InterPro" id="IPR050964">
    <property type="entry name" value="Striated_Muscle_Regulatory"/>
</dbReference>
<evidence type="ECO:0000313" key="5">
    <source>
        <dbReference type="Proteomes" id="UP000602284"/>
    </source>
</evidence>
<evidence type="ECO:0000259" key="3">
    <source>
        <dbReference type="PROSITE" id="PS50853"/>
    </source>
</evidence>
<comment type="caution">
    <text evidence="4">The sequence shown here is derived from an EMBL/GenBank/DDBJ whole genome shotgun (WGS) entry which is preliminary data.</text>
</comment>
<dbReference type="EMBL" id="JAEQNB010000004">
    <property type="protein sequence ID" value="MBL0387830.1"/>
    <property type="molecule type" value="Genomic_DNA"/>
</dbReference>
<keyword evidence="2" id="KW-0732">Signal</keyword>
<keyword evidence="5" id="KW-1185">Reference proteome</keyword>
<reference evidence="4 5" key="1">
    <citation type="submission" date="2021-01" db="EMBL/GenBank/DDBJ databases">
        <title>Tumebacillus sp. strain ITR2 16S ribosomal RNA gene Genome sequencing and assembly.</title>
        <authorList>
            <person name="Kang M."/>
        </authorList>
    </citation>
    <scope>NUCLEOTIDE SEQUENCE [LARGE SCALE GENOMIC DNA]</scope>
    <source>
        <strain evidence="4 5">ITR2</strain>
    </source>
</reference>
<dbReference type="SUPFAM" id="SSF49265">
    <property type="entry name" value="Fibronectin type III"/>
    <property type="match status" value="3"/>
</dbReference>
<feature type="signal peptide" evidence="2">
    <location>
        <begin position="1"/>
        <end position="30"/>
    </location>
</feature>
<protein>
    <recommendedName>
        <fullName evidence="3">Fibronectin type-III domain-containing protein</fullName>
    </recommendedName>
</protein>
<dbReference type="CDD" id="cd00063">
    <property type="entry name" value="FN3"/>
    <property type="match status" value="2"/>
</dbReference>
<evidence type="ECO:0000256" key="2">
    <source>
        <dbReference type="SAM" id="SignalP"/>
    </source>
</evidence>
<accession>A0ABS1JC94</accession>
<dbReference type="InterPro" id="IPR036116">
    <property type="entry name" value="FN3_sf"/>
</dbReference>
<sequence>MANWKKVRSKVWQSGLAVLSALLLVSANTAVDVSTSTAYAATGPVTLSGTAGNAQVTLNWAPVTDATGYYVYRNGTKLTSTAVTDTTYIDTTVINGTKYSYTVSAIIGTTTSDPSNAVNLLPKSAPGLLRGLASTTGVTNLTDGDNSTFTLLNENASQTYILPTPATVTGLNSYGNASYIRIKLYDKAGTLVGSYAPSGAPVNAFTALNFQHVSKVVVTDTSLSSTANMYDLDLTGTPDVNTTPTGFAATPGNAQVSLAWDSLPGVTQFNLYKNGVQPSNKVNTSPITDTSFTDTNVINGNTYSYYLAPITASGEGLVSAVSALPKSPTGLLRGLASTTGVTNLTDGDNSTFTLLNENASQTYILPTPATVTGLNSYGNASYIRIKLYDKAGTLVGSYAPSGAPVNAFTALNFQHVFKVVVTDTSLSFTANMYDLDLTGTPDVNTIPTGFAATPGNAQVSLAWDSLPGVTQFNLYKNGVQPSNKINTSPITDTSFTDTNVINGNTYSYYLAPITPSGEGLVSAVSALPKSPAGLLRGLASTTGLTKLTDGDNATFFLLNENASQTYLLPTPATVTGLNSYGNAAYIRIKLYDKAGTLLGSYAPSNSPVNAFTALNVQHVAKVVVTDTSLSFTANMYDLDLTGTPDTYPPNAPVDLTGKAGDAQATLTWSTSAFATGYNIFRDGVKVNTSPLTDTTFSDTGLVNGTDYAYFITAFNNAGESTPSNVVHVIPESNTPTPVAPSDLTGTAGDAQVALTWTAPNGAMSYNVYRDGLQINTAPVTSTTFVDTNLTNGTSYSYYVTAVNASGESGASNTISLMPMTPSSNLLINPSFENGTASDTPGLQVGKNWTPYIPTGASPNLAVVTSPVYSGTYAQKVSGTGIPIGSAIDIYQSVAALPNTAYTVSGMYNIESLNNAFVQLYVDFYDANGHFITSNSVKYGVTAPSYMLLTDNNAEPGYMLMANNLTTPGYVKLTNSFTTPENTASFRLYAVLRASAANASGTFYVDDLSVIQN</sequence>
<dbReference type="SMART" id="SM00060">
    <property type="entry name" value="FN3"/>
    <property type="match status" value="5"/>
</dbReference>
<keyword evidence="1" id="KW-0677">Repeat</keyword>
<evidence type="ECO:0000313" key="4">
    <source>
        <dbReference type="EMBL" id="MBL0387830.1"/>
    </source>
</evidence>
<dbReference type="InterPro" id="IPR013783">
    <property type="entry name" value="Ig-like_fold"/>
</dbReference>